<dbReference type="PANTHER" id="PTHR48109">
    <property type="entry name" value="DIHYDROOROTATE DEHYDROGENASE (QUINONE), MITOCHONDRIAL-RELATED"/>
    <property type="match status" value="1"/>
</dbReference>
<keyword evidence="4" id="KW-0288">FMN</keyword>
<dbReference type="GO" id="GO:0006207">
    <property type="term" value="P:'de novo' pyrimidine nucleobase biosynthetic process"/>
    <property type="evidence" value="ECO:0007669"/>
    <property type="project" value="InterPro"/>
</dbReference>
<dbReference type="STRING" id="1353952.A0A165J697"/>
<dbReference type="InterPro" id="IPR001295">
    <property type="entry name" value="Dihydroorotate_DH_CS"/>
</dbReference>
<dbReference type="InterPro" id="IPR023359">
    <property type="entry name" value="Dihydro_DH_chainA_dom2"/>
</dbReference>
<evidence type="ECO:0000256" key="3">
    <source>
        <dbReference type="ARBA" id="ARBA00022630"/>
    </source>
</evidence>
<dbReference type="PIRSF" id="PIRSF000164">
    <property type="entry name" value="DHO_oxidase"/>
    <property type="match status" value="1"/>
</dbReference>
<protein>
    <recommendedName>
        <fullName evidence="7">Dihydroorotate oxidase</fullName>
    </recommendedName>
</protein>
<keyword evidence="10" id="KW-1185">Reference proteome</keyword>
<evidence type="ECO:0000256" key="4">
    <source>
        <dbReference type="ARBA" id="ARBA00022643"/>
    </source>
</evidence>
<dbReference type="OrthoDB" id="14784at2759"/>
<dbReference type="AlphaFoldDB" id="A0A165J697"/>
<name>A0A165J697_9BASI</name>
<organism evidence="9 10">
    <name type="scientific">Calocera cornea HHB12733</name>
    <dbReference type="NCBI Taxonomy" id="1353952"/>
    <lineage>
        <taxon>Eukaryota</taxon>
        <taxon>Fungi</taxon>
        <taxon>Dikarya</taxon>
        <taxon>Basidiomycota</taxon>
        <taxon>Agaricomycotina</taxon>
        <taxon>Dacrymycetes</taxon>
        <taxon>Dacrymycetales</taxon>
        <taxon>Dacrymycetaceae</taxon>
        <taxon>Calocera</taxon>
    </lineage>
</organism>
<accession>A0A165J697</accession>
<dbReference type="Gene3D" id="2.30.26.10">
    <property type="entry name" value="Dihydroorotate Dehydrogenase A, chain A, domain 2"/>
    <property type="match status" value="1"/>
</dbReference>
<evidence type="ECO:0000313" key="9">
    <source>
        <dbReference type="EMBL" id="KZT61429.1"/>
    </source>
</evidence>
<dbReference type="Pfam" id="PF01180">
    <property type="entry name" value="DHO_dh"/>
    <property type="match status" value="1"/>
</dbReference>
<dbReference type="InterPro" id="IPR005720">
    <property type="entry name" value="Dihydroorotate_DH_cat"/>
</dbReference>
<keyword evidence="6" id="KW-0560">Oxidoreductase</keyword>
<dbReference type="InterPro" id="IPR050074">
    <property type="entry name" value="DHO_dehydrogenase"/>
</dbReference>
<dbReference type="InterPro" id="IPR013785">
    <property type="entry name" value="Aldolase_TIM"/>
</dbReference>
<dbReference type="PANTHER" id="PTHR48109:SF1">
    <property type="entry name" value="DIHYDROOROTATE DEHYDROGENASE (FUMARATE)"/>
    <property type="match status" value="1"/>
</dbReference>
<dbReference type="EMBL" id="KV423923">
    <property type="protein sequence ID" value="KZT61429.1"/>
    <property type="molecule type" value="Genomic_DNA"/>
</dbReference>
<evidence type="ECO:0000256" key="7">
    <source>
        <dbReference type="ARBA" id="ARBA00031623"/>
    </source>
</evidence>
<comment type="pathway">
    <text evidence="2">Pyrimidine metabolism; UMP biosynthesis via de novo pathway.</text>
</comment>
<evidence type="ECO:0000256" key="6">
    <source>
        <dbReference type="ARBA" id="ARBA00023002"/>
    </source>
</evidence>
<gene>
    <name evidence="9" type="ORF">CALCODRAFT_491237</name>
</gene>
<comment type="cofactor">
    <cofactor evidence="1">
        <name>FMN</name>
        <dbReference type="ChEBI" id="CHEBI:58210"/>
    </cofactor>
</comment>
<evidence type="ECO:0000256" key="2">
    <source>
        <dbReference type="ARBA" id="ARBA00004725"/>
    </source>
</evidence>
<dbReference type="PROSITE" id="PS00912">
    <property type="entry name" value="DHODEHASE_2"/>
    <property type="match status" value="1"/>
</dbReference>
<dbReference type="GO" id="GO:0044205">
    <property type="term" value="P:'de novo' UMP biosynthetic process"/>
    <property type="evidence" value="ECO:0007669"/>
    <property type="project" value="UniProtKB-UniPathway"/>
</dbReference>
<dbReference type="SUPFAM" id="SSF51395">
    <property type="entry name" value="FMN-linked oxidoreductases"/>
    <property type="match status" value="1"/>
</dbReference>
<reference evidence="9 10" key="1">
    <citation type="journal article" date="2016" name="Mol. Biol. Evol.">
        <title>Comparative Genomics of Early-Diverging Mushroom-Forming Fungi Provides Insights into the Origins of Lignocellulose Decay Capabilities.</title>
        <authorList>
            <person name="Nagy L.G."/>
            <person name="Riley R."/>
            <person name="Tritt A."/>
            <person name="Adam C."/>
            <person name="Daum C."/>
            <person name="Floudas D."/>
            <person name="Sun H."/>
            <person name="Yadav J.S."/>
            <person name="Pangilinan J."/>
            <person name="Larsson K.H."/>
            <person name="Matsuura K."/>
            <person name="Barry K."/>
            <person name="Labutti K."/>
            <person name="Kuo R."/>
            <person name="Ohm R.A."/>
            <person name="Bhattacharya S.S."/>
            <person name="Shirouzu T."/>
            <person name="Yoshinaga Y."/>
            <person name="Martin F.M."/>
            <person name="Grigoriev I.V."/>
            <person name="Hibbett D.S."/>
        </authorList>
    </citation>
    <scope>NUCLEOTIDE SEQUENCE [LARGE SCALE GENOMIC DNA]</scope>
    <source>
        <strain evidence="9 10">HHB12733</strain>
    </source>
</reference>
<evidence type="ECO:0000259" key="8">
    <source>
        <dbReference type="Pfam" id="PF01180"/>
    </source>
</evidence>
<evidence type="ECO:0000256" key="5">
    <source>
        <dbReference type="ARBA" id="ARBA00022975"/>
    </source>
</evidence>
<dbReference type="GO" id="GO:0004152">
    <property type="term" value="F:dihydroorotate dehydrogenase activity"/>
    <property type="evidence" value="ECO:0007669"/>
    <property type="project" value="InterPro"/>
</dbReference>
<evidence type="ECO:0000256" key="1">
    <source>
        <dbReference type="ARBA" id="ARBA00001917"/>
    </source>
</evidence>
<feature type="domain" description="Dihydroorotate dehydrogenase catalytic" evidence="8">
    <location>
        <begin position="9"/>
        <end position="326"/>
    </location>
</feature>
<dbReference type="InParanoid" id="A0A165J697"/>
<keyword evidence="5" id="KW-0665">Pyrimidine biosynthesis</keyword>
<keyword evidence="3" id="KW-0285">Flavoprotein</keyword>
<proteinExistence type="predicted"/>
<dbReference type="InterPro" id="IPR012135">
    <property type="entry name" value="Dihydroorotate_DH_1_2"/>
</dbReference>
<dbReference type="Gene3D" id="3.20.20.70">
    <property type="entry name" value="Aldolase class I"/>
    <property type="match status" value="1"/>
</dbReference>
<evidence type="ECO:0000313" key="10">
    <source>
        <dbReference type="Proteomes" id="UP000076842"/>
    </source>
</evidence>
<dbReference type="UniPathway" id="UPA00070"/>
<dbReference type="GO" id="GO:0005737">
    <property type="term" value="C:cytoplasm"/>
    <property type="evidence" value="ECO:0007669"/>
    <property type="project" value="InterPro"/>
</dbReference>
<sequence length="328" mass="34787">MSPSSAVYTTIHTLEFTGPVMNSACPWASNLEDLTALYNSPYTGGVTTRTATAEGFKEDPAIHQHAFTAIASLNCYGYSPFPLPDYLGWVHTLLEHASSRKPIIISITSDLPSEIEGMIMAIQYVRRELGDTSGITSRIGIELNTSCPNIASKPPPSYDPQALLPLLQVLAKAVYKDPTLTLGIKLPPYVIPSQFTGVLDAIASLQRPEDARNPISFLTCTNTLGGCIFGSDEAGKEGVQGEGWALPGGYGGMAGSALHAVSLGNVHRFATLLANHPSDAMRKISIIGVGGVEDAAGVKRMHKAGATMVECATALGRHGVDVFEKMQT</sequence>
<dbReference type="Proteomes" id="UP000076842">
    <property type="component" value="Unassembled WGS sequence"/>
</dbReference>